<dbReference type="InterPro" id="IPR058624">
    <property type="entry name" value="MdtA-like_HH"/>
</dbReference>
<proteinExistence type="inferred from homology"/>
<dbReference type="PANTHER" id="PTHR30469">
    <property type="entry name" value="MULTIDRUG RESISTANCE PROTEIN MDTA"/>
    <property type="match status" value="1"/>
</dbReference>
<comment type="similarity">
    <text evidence="2">Belongs to the membrane fusion protein (MFP) (TC 8.A.1) family.</text>
</comment>
<feature type="domain" description="Multidrug resistance protein MdtA-like beta-barrel" evidence="11">
    <location>
        <begin position="233"/>
        <end position="316"/>
    </location>
</feature>
<organism evidence="13 14">
    <name type="scientific">Candidatus Methylobacter favarea</name>
    <dbReference type="NCBI Taxonomy" id="2707345"/>
    <lineage>
        <taxon>Bacteria</taxon>
        <taxon>Pseudomonadati</taxon>
        <taxon>Pseudomonadota</taxon>
        <taxon>Gammaproteobacteria</taxon>
        <taxon>Methylococcales</taxon>
        <taxon>Methylococcaceae</taxon>
        <taxon>Methylobacter</taxon>
    </lineage>
</organism>
<evidence type="ECO:0000259" key="9">
    <source>
        <dbReference type="Pfam" id="PF25876"/>
    </source>
</evidence>
<evidence type="ECO:0000259" key="11">
    <source>
        <dbReference type="Pfam" id="PF25944"/>
    </source>
</evidence>
<dbReference type="AlphaFoldDB" id="A0A8S0XRF6"/>
<evidence type="ECO:0000313" key="14">
    <source>
        <dbReference type="Proteomes" id="UP000494216"/>
    </source>
</evidence>
<dbReference type="SUPFAM" id="SSF111369">
    <property type="entry name" value="HlyD-like secretion proteins"/>
    <property type="match status" value="1"/>
</dbReference>
<name>A0A8S0XRF6_9GAMM</name>
<dbReference type="RefSeq" id="WP_174624929.1">
    <property type="nucleotide sequence ID" value="NZ_CADCXN010000043.1"/>
</dbReference>
<keyword evidence="6 8" id="KW-0472">Membrane</keyword>
<dbReference type="FunFam" id="2.40.30.170:FF:000006">
    <property type="entry name" value="Multidrug resistance protein MdtA"/>
    <property type="match status" value="1"/>
</dbReference>
<feature type="compositionally biased region" description="Polar residues" evidence="7">
    <location>
        <begin position="401"/>
        <end position="415"/>
    </location>
</feature>
<dbReference type="InterPro" id="IPR058625">
    <property type="entry name" value="MdtA-like_BSH"/>
</dbReference>
<dbReference type="Proteomes" id="UP000494216">
    <property type="component" value="Unassembled WGS sequence"/>
</dbReference>
<keyword evidence="8" id="KW-1133">Transmembrane helix</keyword>
<evidence type="ECO:0000256" key="4">
    <source>
        <dbReference type="ARBA" id="ARBA00022475"/>
    </source>
</evidence>
<evidence type="ECO:0000313" key="13">
    <source>
        <dbReference type="EMBL" id="CAA9889959.1"/>
    </source>
</evidence>
<comment type="subcellular location">
    <subcellularLocation>
        <location evidence="1">Cell membrane</location>
    </subcellularLocation>
</comment>
<keyword evidence="3" id="KW-0813">Transport</keyword>
<dbReference type="GO" id="GO:0015562">
    <property type="term" value="F:efflux transmembrane transporter activity"/>
    <property type="evidence" value="ECO:0007669"/>
    <property type="project" value="TreeGrafter"/>
</dbReference>
<dbReference type="Pfam" id="PF25917">
    <property type="entry name" value="BSH_RND"/>
    <property type="match status" value="1"/>
</dbReference>
<dbReference type="Gene3D" id="2.40.50.100">
    <property type="match status" value="1"/>
</dbReference>
<comment type="caution">
    <text evidence="13">The sequence shown here is derived from an EMBL/GenBank/DDBJ whole genome shotgun (WGS) entry which is preliminary data.</text>
</comment>
<dbReference type="Pfam" id="PF25876">
    <property type="entry name" value="HH_MFP_RND"/>
    <property type="match status" value="1"/>
</dbReference>
<dbReference type="NCBIfam" id="TIGR01730">
    <property type="entry name" value="RND_mfp"/>
    <property type="match status" value="1"/>
</dbReference>
<evidence type="ECO:0000256" key="7">
    <source>
        <dbReference type="SAM" id="MobiDB-lite"/>
    </source>
</evidence>
<dbReference type="Pfam" id="PF25989">
    <property type="entry name" value="YknX_C"/>
    <property type="match status" value="1"/>
</dbReference>
<keyword evidence="8" id="KW-0812">Transmembrane</keyword>
<evidence type="ECO:0000256" key="5">
    <source>
        <dbReference type="ARBA" id="ARBA00022519"/>
    </source>
</evidence>
<evidence type="ECO:0000256" key="2">
    <source>
        <dbReference type="ARBA" id="ARBA00009477"/>
    </source>
</evidence>
<evidence type="ECO:0000259" key="10">
    <source>
        <dbReference type="Pfam" id="PF25917"/>
    </source>
</evidence>
<dbReference type="EMBL" id="CADCXN010000043">
    <property type="protein sequence ID" value="CAA9889959.1"/>
    <property type="molecule type" value="Genomic_DNA"/>
</dbReference>
<evidence type="ECO:0000256" key="3">
    <source>
        <dbReference type="ARBA" id="ARBA00022448"/>
    </source>
</evidence>
<dbReference type="InterPro" id="IPR058637">
    <property type="entry name" value="YknX-like_C"/>
</dbReference>
<sequence>MTLGEDKELPPVKTKRKYPWLTGSALVLLIATAVYFISFNKAVDEHDKKSGTYKHSDSPIAVVAEAADRGDFPVYLTGLGTVTALSTVTVKSRVDGELVRVAFKEGQMVREGDLLAEIDPRPFQVQLMQAKGQLRRDEALLKNAQVDLHRYQTLLEQDSIAAQQTVTQESLVKQYQGIVETDRGQVENAKLQLSYARITAPVTGRLGLRLVDQGNIVQASDATGLVVITRIQPIAVVFTLPEDDLPAVMERVHSGETLAIEAYDRKSKIKLAQGYLAAVDNQIDPTTGTIKLKGQFDNEDKTLFSNQFVNVRMTLNTLRGITIIPASAIQRGIPGTFVYVVIREDRSVTVRPVKLGPAEGEKVAVLEGLKANELIVVDGADKLREGAKVELVARQPEFSPDDSSGFSENAVSSSRPAGRDGR</sequence>
<dbReference type="Pfam" id="PF25944">
    <property type="entry name" value="Beta-barrel_RND"/>
    <property type="match status" value="1"/>
</dbReference>
<keyword evidence="14" id="KW-1185">Reference proteome</keyword>
<evidence type="ECO:0000256" key="6">
    <source>
        <dbReference type="ARBA" id="ARBA00023136"/>
    </source>
</evidence>
<dbReference type="PANTHER" id="PTHR30469:SF12">
    <property type="entry name" value="MULTIDRUG RESISTANCE PROTEIN MDTA"/>
    <property type="match status" value="1"/>
</dbReference>
<dbReference type="Gene3D" id="2.40.30.170">
    <property type="match status" value="1"/>
</dbReference>
<keyword evidence="4" id="KW-1003">Cell membrane</keyword>
<feature type="domain" description="Multidrug resistance protein MdtA-like alpha-helical hairpin" evidence="9">
    <location>
        <begin position="126"/>
        <end position="196"/>
    </location>
</feature>
<dbReference type="InterPro" id="IPR058626">
    <property type="entry name" value="MdtA-like_b-barrel"/>
</dbReference>
<reference evidence="13 14" key="1">
    <citation type="submission" date="2020-02" db="EMBL/GenBank/DDBJ databases">
        <authorList>
            <person name="Hogendoorn C."/>
        </authorList>
    </citation>
    <scope>NUCLEOTIDE SEQUENCE [LARGE SCALE GENOMIC DNA]</scope>
    <source>
        <strain evidence="13">METHB21</strain>
    </source>
</reference>
<dbReference type="Gene3D" id="1.10.287.470">
    <property type="entry name" value="Helix hairpin bin"/>
    <property type="match status" value="1"/>
</dbReference>
<evidence type="ECO:0000256" key="8">
    <source>
        <dbReference type="SAM" id="Phobius"/>
    </source>
</evidence>
<protein>
    <submittedName>
        <fullName evidence="13">Multidrug efflux system, subunit A</fullName>
    </submittedName>
</protein>
<keyword evidence="5" id="KW-0997">Cell inner membrane</keyword>
<evidence type="ECO:0000256" key="1">
    <source>
        <dbReference type="ARBA" id="ARBA00004236"/>
    </source>
</evidence>
<dbReference type="GO" id="GO:1990281">
    <property type="term" value="C:efflux pump complex"/>
    <property type="evidence" value="ECO:0007669"/>
    <property type="project" value="TreeGrafter"/>
</dbReference>
<feature type="region of interest" description="Disordered" evidence="7">
    <location>
        <begin position="394"/>
        <end position="422"/>
    </location>
</feature>
<evidence type="ECO:0000259" key="12">
    <source>
        <dbReference type="Pfam" id="PF25989"/>
    </source>
</evidence>
<dbReference type="InterPro" id="IPR006143">
    <property type="entry name" value="RND_pump_MFP"/>
</dbReference>
<gene>
    <name evidence="13" type="primary">mdtA</name>
    <name evidence="13" type="ORF">METHB2_160026</name>
</gene>
<dbReference type="Gene3D" id="2.40.420.20">
    <property type="match status" value="1"/>
</dbReference>
<feature type="domain" description="YknX-like C-terminal permuted SH3-like" evidence="12">
    <location>
        <begin position="324"/>
        <end position="390"/>
    </location>
</feature>
<accession>A0A8S0XRF6</accession>
<dbReference type="NCBIfam" id="NF008589">
    <property type="entry name" value="PRK11556.1"/>
    <property type="match status" value="1"/>
</dbReference>
<feature type="transmembrane region" description="Helical" evidence="8">
    <location>
        <begin position="20"/>
        <end position="39"/>
    </location>
</feature>
<feature type="domain" description="Multidrug resistance protein MdtA-like barrel-sandwich hybrid" evidence="10">
    <location>
        <begin position="87"/>
        <end position="229"/>
    </location>
</feature>